<dbReference type="EMBL" id="FTOE01000002">
    <property type="protein sequence ID" value="SIS60864.1"/>
    <property type="molecule type" value="Genomic_DNA"/>
</dbReference>
<dbReference type="AlphaFoldDB" id="A0A1N7KH95"/>
<accession>A0A1N7KH95</accession>
<dbReference type="STRING" id="619304.SAMN05421760_102436"/>
<feature type="transmembrane region" description="Helical" evidence="1">
    <location>
        <begin position="509"/>
        <end position="529"/>
    </location>
</feature>
<sequence>MHALQDHLSQESTPSSASVPFIIGVTGHRDPYQLQTGNSSIVEIKDAIKDCILYWRKKLGEQTPIWLMSAMAEGCDLLAVQALEELRDSGIDGTNNFEVFPCLPMAEEEYEKDFVTTPEEYQFGLSGFKNRLNAHRQNMIVVSEPFQAMRTTPLSAEMDAQQQRDYQYLNVGLFIAKYSHVLMALWDGNLSRGVGGTADIVRYKCGERLDWCSNAIAVGLQPHSEFDGQIGGVVQHISINRRQSASGIPLLSKLVQLEHKDYHDTPYPLYVSYCLNKQENPIKEFLSNEFALLNQQLVRFNIFAERSHVDASEHKIAGIEEGLKKSASLFYQADASALAYQKSYRNNLESFIRIALYGLISYELMSALLNKPLGIVFNVTILVCILGLVFLIKQEKKNQTKIKYQTFRCVAEALRIRAYLNLANVPPDVKPIIPRRYRQNWPIINYVSRLAELVLWTQTVNADIRLVKTEWLQGQIDFLDSRLQMTSKSTLKEFLYKRPKKAATFLARWSSRAFTLAIVVAAVLMAIQMAHELRQNQLDNWLAISTLTLLGVQFALMLGAVMALWQELANYHYTYNGYENLRMLYVRALYLLDKEQDSLQTEMLAELAQEAMAEHAVWNHSEHQTDLIHR</sequence>
<evidence type="ECO:0008006" key="4">
    <source>
        <dbReference type="Google" id="ProtNLM"/>
    </source>
</evidence>
<feature type="transmembrane region" description="Helical" evidence="1">
    <location>
        <begin position="541"/>
        <end position="565"/>
    </location>
</feature>
<protein>
    <recommendedName>
        <fullName evidence="4">SMODS and SLOG-associating 2TM effector domain-containing protein</fullName>
    </recommendedName>
</protein>
<gene>
    <name evidence="2" type="ORF">SAMN05421760_102436</name>
</gene>
<organism evidence="2 3">
    <name type="scientific">Neptunomonas antarctica</name>
    <dbReference type="NCBI Taxonomy" id="619304"/>
    <lineage>
        <taxon>Bacteria</taxon>
        <taxon>Pseudomonadati</taxon>
        <taxon>Pseudomonadota</taxon>
        <taxon>Gammaproteobacteria</taxon>
        <taxon>Oceanospirillales</taxon>
        <taxon>Oceanospirillaceae</taxon>
        <taxon>Neptunomonas</taxon>
    </lineage>
</organism>
<proteinExistence type="predicted"/>
<reference evidence="3" key="1">
    <citation type="submission" date="2017-01" db="EMBL/GenBank/DDBJ databases">
        <authorList>
            <person name="Varghese N."/>
            <person name="Submissions S."/>
        </authorList>
    </citation>
    <scope>NUCLEOTIDE SEQUENCE [LARGE SCALE GENOMIC DNA]</scope>
    <source>
        <strain evidence="3">DSM 22306</strain>
    </source>
</reference>
<dbReference type="RefSeq" id="WP_054343362.1">
    <property type="nucleotide sequence ID" value="NZ_FTOE01000002.1"/>
</dbReference>
<evidence type="ECO:0000313" key="2">
    <source>
        <dbReference type="EMBL" id="SIS60864.1"/>
    </source>
</evidence>
<dbReference type="OrthoDB" id="9150973at2"/>
<dbReference type="Gene3D" id="3.40.50.450">
    <property type="match status" value="1"/>
</dbReference>
<evidence type="ECO:0000256" key="1">
    <source>
        <dbReference type="SAM" id="Phobius"/>
    </source>
</evidence>
<feature type="transmembrane region" description="Helical" evidence="1">
    <location>
        <begin position="375"/>
        <end position="392"/>
    </location>
</feature>
<keyword evidence="1" id="KW-1133">Transmembrane helix</keyword>
<keyword evidence="3" id="KW-1185">Reference proteome</keyword>
<keyword evidence="1" id="KW-0812">Transmembrane</keyword>
<name>A0A1N7KH95_9GAMM</name>
<evidence type="ECO:0000313" key="3">
    <source>
        <dbReference type="Proteomes" id="UP000185999"/>
    </source>
</evidence>
<dbReference type="Proteomes" id="UP000185999">
    <property type="component" value="Unassembled WGS sequence"/>
</dbReference>
<keyword evidence="1" id="KW-0472">Membrane</keyword>